<evidence type="ECO:0000256" key="4">
    <source>
        <dbReference type="ARBA" id="ARBA00023026"/>
    </source>
</evidence>
<dbReference type="GO" id="GO:0005576">
    <property type="term" value="C:extracellular region"/>
    <property type="evidence" value="ECO:0007669"/>
    <property type="project" value="UniProtKB-SubCell"/>
</dbReference>
<feature type="compositionally biased region" description="Polar residues" evidence="5">
    <location>
        <begin position="1929"/>
        <end position="1940"/>
    </location>
</feature>
<dbReference type="Pfam" id="PF25023">
    <property type="entry name" value="TEN_YD-shell"/>
    <property type="match status" value="1"/>
</dbReference>
<dbReference type="Pfam" id="PF01551">
    <property type="entry name" value="Peptidase_M23"/>
    <property type="match status" value="1"/>
</dbReference>
<dbReference type="InterPro" id="IPR016047">
    <property type="entry name" value="M23ase_b-sheet_dom"/>
</dbReference>
<evidence type="ECO:0000256" key="3">
    <source>
        <dbReference type="ARBA" id="ARBA00022737"/>
    </source>
</evidence>
<dbReference type="Pfam" id="PF03534">
    <property type="entry name" value="SpvB"/>
    <property type="match status" value="1"/>
</dbReference>
<dbReference type="Gene3D" id="2.180.10.10">
    <property type="entry name" value="RHS repeat-associated core"/>
    <property type="match status" value="2"/>
</dbReference>
<dbReference type="OrthoDB" id="2972467at2"/>
<gene>
    <name evidence="8" type="ORF">EV195_104158</name>
</gene>
<dbReference type="Gene3D" id="2.70.70.10">
    <property type="entry name" value="Glucose Permease (Domain IIA)"/>
    <property type="match status" value="1"/>
</dbReference>
<keyword evidence="3" id="KW-0677">Repeat</keyword>
<dbReference type="RefSeq" id="WP_132794510.1">
    <property type="nucleotide sequence ID" value="NZ_SLXM01000004.1"/>
</dbReference>
<feature type="region of interest" description="Disordered" evidence="5">
    <location>
        <begin position="1928"/>
        <end position="1992"/>
    </location>
</feature>
<protein>
    <submittedName>
        <fullName evidence="8">RHS repeat-associated protein</fullName>
    </submittedName>
</protein>
<evidence type="ECO:0000256" key="5">
    <source>
        <dbReference type="SAM" id="MobiDB-lite"/>
    </source>
</evidence>
<dbReference type="InterPro" id="IPR022385">
    <property type="entry name" value="Rhs_assc_core"/>
</dbReference>
<dbReference type="NCBIfam" id="TIGR01643">
    <property type="entry name" value="YD_repeat_2x"/>
    <property type="match status" value="3"/>
</dbReference>
<evidence type="ECO:0000313" key="8">
    <source>
        <dbReference type="EMBL" id="TCP25125.1"/>
    </source>
</evidence>
<dbReference type="InterPro" id="IPR006530">
    <property type="entry name" value="YD"/>
</dbReference>
<evidence type="ECO:0000313" key="9">
    <source>
        <dbReference type="Proteomes" id="UP000294564"/>
    </source>
</evidence>
<sequence>MNIATSNTFTKHVMWSFKTAIVLAVFFVATFFTHPLFAQEKEVLKETTKTEKVEAISEEEISKEEVSISEEVKPIEVELSKEQLTQIAELDELLKAEKISQEEYDKKKAEIIGVKPVEEKALAARSAQVEPEAQTLGKYIAPTVSTTNGSLNYSYPIVVPPGRNGLTPDIALTYNSTNKSQSSLVGTGWSFNIPYIQRVNKKGTDKLYTEDYFISSLDGELIDQGNGIYTPRTENGSFLKYEYSNDTWTVTDKTGTTYEFGATVAARQDNPNDSTQIFSWMLETVTDTNSNTISYSYFKDQGQIYPDTISYNQSGLFNVVFNRMARTNPYTANSSAFDVNTAYLINEVEVLIDNSAAFTYEISTTDNLVNDITVTGFAGTNTFELPPVEFEYNSETADKSFTHIQDWDFPTRPNSTILAGCVNSNNIIIDVNGDSLADCISSNDTSSITTNWVAINNGNGWDLDLSWDLPKNYNNSEYLDLTYSGSSDYSTFGDVNGDGLPDVIASKGGSDLNQRYNRVYINNGNGWDLDLSYELPKISATTYYRCVYNETRMIDLNGDGLIDCVKSEGGSNADKVYLNNGDKTWSLKSDWQFPLKPGTSTKRGCTNTNNSLVDVNGDGLVDCIATNDNNYANSNWIAINNGNGWVSNTSWEIPKNYNGSEYLDLNYDESTDYSTFAEVNGDNLIDIVASAGGSSQYYNRAFINKGNGWDLDLSYELPKVNSSSPSQYYECVGSKELIIDLDGDGLSDCVYSEGGSHYDRVYLSNHDTFGNISKLTNSHQGETDFEYSHVKHQDNSNHIHFPVEVIESIATDDNNGNTATTSYEYRDAEYYFNTPHDKKFTGFGEVIKTTDDGTIHTAKYHQANGETGNEPTDSYTKIGKVFEQTIEDSSNNLFSRTRTEYIETALGNDAYSIQKESELSMQYDGASSHTDTATEYEYDSYGNIEKQTQYGEVDGNIDGTFTDTGSDKRTVEYTYTNDTANYIVGLPTNQTLKNNSGTKEAETNYNYDTSGNLLTESKWISGSDYSDTIYTYNGYGLPLTETDALSNTTTYAYDTENMYPSSVVNALSQVTSYLYDYSSGKVTQITEPNGKVTGYDYDGLDRLIEIVGTVGNGATEVLKDISYNTTASPQYSKSTTYTGTEFQDVYTYTDGFGKTIQTKSEMDNDWLTLDTVYDDMGRVEKQSLPYETSSSSNSNPTSNNDLLTSFTYDALGRVLSTSNTKGTTTTDYDGFETAIVDAENNEKDLITDAFGNLVTVKEYNAGSIYTTNYDYNAQNLLTKITDAESNVRNIDYDGLGRRTSLEDLHNSSDTTFGTWNFNYDDINLISQTDPNGTTTSYTYDDLNRVVTENNSGIAGVDVTYTYDSCTNGTGYLCSVITPDVTTNHTYLKQGLVDTTSRTIDGTSYTTNTDYDRQGNVTKVTHPNASYTEYGHNTRGLVDEVKYNGTSLVTADYGVHGRLTSYTHANGVSSTLIYDENELYELTSKVTTDGTTDFQNLSYSYDNVGNITQIIDISNTDTAKTQSFNYDDLYRLTGTTVTGSANTADYTRSYSYSPIGNITAFDGVNYSYTDTGYSNPHAVTNIGGTSYSYDNNGNLTTDGTWTHSWDYRNRLTSSSDGTATSSYEYDSNNQRIKLVEGSDTTIYPTGDYEIKNGDIKVSLSLGESLVATDDNGTINHVHTDHLGGTNITTDTTGTITQTLDYYPYGDTRIDTGTDNETKQFTGYVKDSSTGLNYAGQRYYAGNIGRFISQDPVALFDPGAFLSDPQQLNSYTYARNNPVIFVDPNGESALLASALMITSMLISPRTANTPSESSYTMYASPIGPQQQRNTALDSPVGNIRISSGYLDDRSGCDKCSNTHGGTDYATPIGTPIKATANGEVARSSWSNSYGNVVILNHGESSIQNEQVFTLYGHGSERLVNKGDSVSIGDTIMSSGNTGNSTGPHLHYEVISSPYDPNTSPSEFYGKDKYDHRYSPKSLSNLTSGQKKKQESNKD</sequence>
<dbReference type="InterPro" id="IPR031325">
    <property type="entry name" value="RHS_repeat"/>
</dbReference>
<dbReference type="CDD" id="cd12797">
    <property type="entry name" value="M23_peptidase"/>
    <property type="match status" value="1"/>
</dbReference>
<dbReference type="InterPro" id="IPR050708">
    <property type="entry name" value="T6SS_VgrG/RHS"/>
</dbReference>
<keyword evidence="2" id="KW-0964">Secreted</keyword>
<dbReference type="NCBIfam" id="TIGR03696">
    <property type="entry name" value="Rhs_assc_core"/>
    <property type="match status" value="1"/>
</dbReference>
<keyword evidence="9" id="KW-1185">Reference proteome</keyword>
<dbReference type="SUPFAM" id="SSF69318">
    <property type="entry name" value="Integrin alpha N-terminal domain"/>
    <property type="match status" value="1"/>
</dbReference>
<proteinExistence type="predicted"/>
<feature type="domain" description="M23ase beta-sheet core" evidence="6">
    <location>
        <begin position="1856"/>
        <end position="1948"/>
    </location>
</feature>
<comment type="caution">
    <text evidence="8">The sequence shown here is derived from an EMBL/GenBank/DDBJ whole genome shotgun (WGS) entry which is preliminary data.</text>
</comment>
<feature type="compositionally biased region" description="Basic and acidic residues" evidence="5">
    <location>
        <begin position="1962"/>
        <end position="1971"/>
    </location>
</feature>
<dbReference type="GO" id="GO:0005737">
    <property type="term" value="C:cytoplasm"/>
    <property type="evidence" value="ECO:0007669"/>
    <property type="project" value="InterPro"/>
</dbReference>
<dbReference type="PANTHER" id="PTHR32305">
    <property type="match status" value="1"/>
</dbReference>
<dbReference type="SUPFAM" id="SSF51261">
    <property type="entry name" value="Duplicated hybrid motif"/>
    <property type="match status" value="1"/>
</dbReference>
<feature type="domain" description="Teneurin-like YD-shell" evidence="7">
    <location>
        <begin position="1467"/>
        <end position="1777"/>
    </location>
</feature>
<comment type="subcellular location">
    <subcellularLocation>
        <location evidence="1">Secreted</location>
    </subcellularLocation>
</comment>
<keyword evidence="4" id="KW-0843">Virulence</keyword>
<dbReference type="InterPro" id="IPR056823">
    <property type="entry name" value="TEN-like_YD-shell"/>
</dbReference>
<dbReference type="Proteomes" id="UP000294564">
    <property type="component" value="Unassembled WGS sequence"/>
</dbReference>
<dbReference type="InterPro" id="IPR028994">
    <property type="entry name" value="Integrin_alpha_N"/>
</dbReference>
<name>A0A4R2NUS4_9FLAO</name>
<organism evidence="8 9">
    <name type="scientific">Tenacibaculum skagerrakense</name>
    <dbReference type="NCBI Taxonomy" id="186571"/>
    <lineage>
        <taxon>Bacteria</taxon>
        <taxon>Pseudomonadati</taxon>
        <taxon>Bacteroidota</taxon>
        <taxon>Flavobacteriia</taxon>
        <taxon>Flavobacteriales</taxon>
        <taxon>Flavobacteriaceae</taxon>
        <taxon>Tenacibaculum</taxon>
    </lineage>
</organism>
<evidence type="ECO:0000259" key="7">
    <source>
        <dbReference type="Pfam" id="PF25023"/>
    </source>
</evidence>
<evidence type="ECO:0000259" key="6">
    <source>
        <dbReference type="Pfam" id="PF01551"/>
    </source>
</evidence>
<reference evidence="8 9" key="1">
    <citation type="submission" date="2019-03" db="EMBL/GenBank/DDBJ databases">
        <title>Genomic Encyclopedia of Type Strains, Phase IV (KMG-IV): sequencing the most valuable type-strain genomes for metagenomic binning, comparative biology and taxonomic classification.</title>
        <authorList>
            <person name="Goeker M."/>
        </authorList>
    </citation>
    <scope>NUCLEOTIDE SEQUENCE [LARGE SCALE GENOMIC DNA]</scope>
    <source>
        <strain evidence="8 9">DSM 14836</strain>
    </source>
</reference>
<dbReference type="PANTHER" id="PTHR32305:SF15">
    <property type="entry name" value="PROTEIN RHSA-RELATED"/>
    <property type="match status" value="1"/>
</dbReference>
<accession>A0A4R2NUS4</accession>
<evidence type="ECO:0000256" key="2">
    <source>
        <dbReference type="ARBA" id="ARBA00022525"/>
    </source>
</evidence>
<evidence type="ECO:0000256" key="1">
    <source>
        <dbReference type="ARBA" id="ARBA00004613"/>
    </source>
</evidence>
<dbReference type="Pfam" id="PF05593">
    <property type="entry name" value="RHS_repeat"/>
    <property type="match status" value="2"/>
</dbReference>
<dbReference type="InterPro" id="IPR003284">
    <property type="entry name" value="Sal_SpvB"/>
</dbReference>
<dbReference type="InterPro" id="IPR011055">
    <property type="entry name" value="Dup_hybrid_motif"/>
</dbReference>
<dbReference type="EMBL" id="SLXM01000004">
    <property type="protein sequence ID" value="TCP25125.1"/>
    <property type="molecule type" value="Genomic_DNA"/>
</dbReference>